<sequence>MFPRLPPQVTPPNRNILLSKVSTDSATPQPSNSPFSPLSFFNFRQSMSPSAPSGMTLIPRAPIVHFFVCDYGNAKVHALTDEFIQILISNGIKVYTEKYLTHQPGFRVQAESLNTKADFFIQIHSKTAAPGHVRLYENGKPKKMTKEEAVSTIWSNWRCKNGALSSEEVDLLSKEKLVYLLKEYANIEPQNLDISSLQIQSRDAIERGICVRNLTEKMREIELNLRDSRTRLISTKLMSFAWSKEPGAQISRIIQSQPMHGLSQPLKDVLISIVDTTLRKVKAIIDLLDRHYISTPPTKSQAIEDPSFLTSQNFTADSNDQDISTGISRWSMMVESVDEDRFGSVNIASYGDGSHPEEVIQVFMLDEY</sequence>
<name>A0A1J4KW69_9EUKA</name>
<proteinExistence type="predicted"/>
<protein>
    <submittedName>
        <fullName evidence="1">Uncharacterized protein</fullName>
    </submittedName>
</protein>
<dbReference type="GeneID" id="94849151"/>
<comment type="caution">
    <text evidence="1">The sequence shown here is derived from an EMBL/GenBank/DDBJ whole genome shotgun (WGS) entry which is preliminary data.</text>
</comment>
<dbReference type="OrthoDB" id="10263960at2759"/>
<evidence type="ECO:0000313" key="2">
    <source>
        <dbReference type="Proteomes" id="UP000179807"/>
    </source>
</evidence>
<keyword evidence="2" id="KW-1185">Reference proteome</keyword>
<gene>
    <name evidence="1" type="ORF">TRFO_42707</name>
</gene>
<dbReference type="Proteomes" id="UP000179807">
    <property type="component" value="Unassembled WGS sequence"/>
</dbReference>
<dbReference type="RefSeq" id="XP_068368264.1">
    <property type="nucleotide sequence ID" value="XM_068514447.1"/>
</dbReference>
<dbReference type="AlphaFoldDB" id="A0A1J4KW69"/>
<evidence type="ECO:0000313" key="1">
    <source>
        <dbReference type="EMBL" id="OHT15128.1"/>
    </source>
</evidence>
<organism evidence="1 2">
    <name type="scientific">Tritrichomonas foetus</name>
    <dbReference type="NCBI Taxonomy" id="1144522"/>
    <lineage>
        <taxon>Eukaryota</taxon>
        <taxon>Metamonada</taxon>
        <taxon>Parabasalia</taxon>
        <taxon>Tritrichomonadida</taxon>
        <taxon>Tritrichomonadidae</taxon>
        <taxon>Tritrichomonas</taxon>
    </lineage>
</organism>
<dbReference type="EMBL" id="MLAK01000271">
    <property type="protein sequence ID" value="OHT15128.1"/>
    <property type="molecule type" value="Genomic_DNA"/>
</dbReference>
<dbReference type="VEuPathDB" id="TrichDB:TRFO_42707"/>
<accession>A0A1J4KW69</accession>
<reference evidence="1" key="1">
    <citation type="submission" date="2016-10" db="EMBL/GenBank/DDBJ databases">
        <authorList>
            <person name="Benchimol M."/>
            <person name="Almeida L.G."/>
            <person name="Vasconcelos A.T."/>
            <person name="Perreira-Neves A."/>
            <person name="Rosa I.A."/>
            <person name="Tasca T."/>
            <person name="Bogo M.R."/>
            <person name="de Souza W."/>
        </authorList>
    </citation>
    <scope>NUCLEOTIDE SEQUENCE [LARGE SCALE GENOMIC DNA]</scope>
    <source>
        <strain evidence="1">K</strain>
    </source>
</reference>